<dbReference type="Proteomes" id="UP000682403">
    <property type="component" value="Unassembled WGS sequence"/>
</dbReference>
<dbReference type="EMBL" id="JAGVRK010000001">
    <property type="protein sequence ID" value="MBS2970477.1"/>
    <property type="molecule type" value="Genomic_DNA"/>
</dbReference>
<protein>
    <submittedName>
        <fullName evidence="2">GNAT family N-acetyltransferase</fullName>
    </submittedName>
</protein>
<dbReference type="Gene3D" id="3.40.630.30">
    <property type="match status" value="1"/>
</dbReference>
<dbReference type="SUPFAM" id="SSF55729">
    <property type="entry name" value="Acyl-CoA N-acyltransferases (Nat)"/>
    <property type="match status" value="1"/>
</dbReference>
<comment type="caution">
    <text evidence="2">The sequence shown here is derived from an EMBL/GenBank/DDBJ whole genome shotgun (WGS) entry which is preliminary data.</text>
</comment>
<organism evidence="2 3">
    <name type="scientific">Metabacillus flavus</name>
    <dbReference type="NCBI Taxonomy" id="2823519"/>
    <lineage>
        <taxon>Bacteria</taxon>
        <taxon>Bacillati</taxon>
        <taxon>Bacillota</taxon>
        <taxon>Bacilli</taxon>
        <taxon>Bacillales</taxon>
        <taxon>Bacillaceae</taxon>
        <taxon>Metabacillus</taxon>
    </lineage>
</organism>
<evidence type="ECO:0000313" key="2">
    <source>
        <dbReference type="EMBL" id="MBS2970477.1"/>
    </source>
</evidence>
<gene>
    <name evidence="2" type="ORF">J9317_17155</name>
</gene>
<reference evidence="2 3" key="1">
    <citation type="submission" date="2021-04" db="EMBL/GenBank/DDBJ databases">
        <title>Metabacillus sp. strain KIGAM252 whole genome sequence.</title>
        <authorList>
            <person name="Seo M.-J."/>
            <person name="Cho E.-S."/>
            <person name="Hwang C.Y."/>
            <person name="Yoon D.J."/>
        </authorList>
    </citation>
    <scope>NUCLEOTIDE SEQUENCE [LARGE SCALE GENOMIC DNA]</scope>
    <source>
        <strain evidence="2 3">KIGAM252</strain>
    </source>
</reference>
<name>A0ABS5LIE4_9BACI</name>
<dbReference type="PROSITE" id="PS51186">
    <property type="entry name" value="GNAT"/>
    <property type="match status" value="1"/>
</dbReference>
<evidence type="ECO:0000259" key="1">
    <source>
        <dbReference type="PROSITE" id="PS51186"/>
    </source>
</evidence>
<dbReference type="CDD" id="cd04301">
    <property type="entry name" value="NAT_SF"/>
    <property type="match status" value="1"/>
</dbReference>
<evidence type="ECO:0000313" key="3">
    <source>
        <dbReference type="Proteomes" id="UP000682403"/>
    </source>
</evidence>
<feature type="domain" description="N-acetyltransferase" evidence="1">
    <location>
        <begin position="14"/>
        <end position="175"/>
    </location>
</feature>
<keyword evidence="3" id="KW-1185">Reference proteome</keyword>
<dbReference type="InterPro" id="IPR016181">
    <property type="entry name" value="Acyl_CoA_acyltransferase"/>
</dbReference>
<sequence>MNFRIRQNSISDGFTVKQAESADIQTISMLLKEAAGWLQSKGSTQWSELLDSSGMNGLASSIEKEEVFLFEKEGSAAGMVMLLAQPGDWDRSLWGDDQQSHSIYLHKLVTANSFKGSGLGMKILTWAEQGIEFDGKDRIRLDCIETNSSLNSFYQSAEYLLKGCINGFCKYEKTL</sequence>
<dbReference type="InterPro" id="IPR000182">
    <property type="entry name" value="GNAT_dom"/>
</dbReference>
<dbReference type="RefSeq" id="WP_211560824.1">
    <property type="nucleotide sequence ID" value="NZ_JAGVRK010000001.1"/>
</dbReference>
<accession>A0ABS5LIE4</accession>
<dbReference type="Pfam" id="PF00583">
    <property type="entry name" value="Acetyltransf_1"/>
    <property type="match status" value="1"/>
</dbReference>
<proteinExistence type="predicted"/>